<gene>
    <name evidence="1" type="ORF">EG328_011202</name>
</gene>
<organism evidence="1 2">
    <name type="scientific">Venturia inaequalis</name>
    <name type="common">Apple scab fungus</name>
    <dbReference type="NCBI Taxonomy" id="5025"/>
    <lineage>
        <taxon>Eukaryota</taxon>
        <taxon>Fungi</taxon>
        <taxon>Dikarya</taxon>
        <taxon>Ascomycota</taxon>
        <taxon>Pezizomycotina</taxon>
        <taxon>Dothideomycetes</taxon>
        <taxon>Pleosporomycetidae</taxon>
        <taxon>Venturiales</taxon>
        <taxon>Venturiaceae</taxon>
        <taxon>Venturia</taxon>
    </lineage>
</organism>
<proteinExistence type="predicted"/>
<dbReference type="Proteomes" id="UP000447873">
    <property type="component" value="Unassembled WGS sequence"/>
</dbReference>
<protein>
    <submittedName>
        <fullName evidence="1">Uncharacterized protein</fullName>
    </submittedName>
</protein>
<reference evidence="1 2" key="1">
    <citation type="submission" date="2018-12" db="EMBL/GenBank/DDBJ databases">
        <title>Venturia inaequalis Genome Resource.</title>
        <authorList>
            <person name="Lichtner F.J."/>
        </authorList>
    </citation>
    <scope>NUCLEOTIDE SEQUENCE [LARGE SCALE GENOMIC DNA]</scope>
    <source>
        <strain evidence="1 2">120213</strain>
    </source>
</reference>
<name>A0A8H3V819_VENIN</name>
<comment type="caution">
    <text evidence="1">The sequence shown here is derived from an EMBL/GenBank/DDBJ whole genome shotgun (WGS) entry which is preliminary data.</text>
</comment>
<evidence type="ECO:0000313" key="1">
    <source>
        <dbReference type="EMBL" id="KAE9982099.1"/>
    </source>
</evidence>
<accession>A0A8H3V819</accession>
<dbReference type="EMBL" id="WNWS01000080">
    <property type="protein sequence ID" value="KAE9982099.1"/>
    <property type="molecule type" value="Genomic_DNA"/>
</dbReference>
<sequence>MSTSPTPTTPPEILAAARALSECLQYIPYALVGGAAYSLLDSPCSVDAIELVVPRGQMLLTRNTLKKDTAHFEVDPRTRHTHFKGQFNIEISIVAPPGLFRGKFESGTRVVKRHGVSILHPSLLLNELCGIVKERLNEGKMEEDAADILFLLSWLGNHEEKVRWGDVPNVTRAFAAWFVGKYRGEELWRKLEKKMVD</sequence>
<evidence type="ECO:0000313" key="2">
    <source>
        <dbReference type="Proteomes" id="UP000447873"/>
    </source>
</evidence>
<dbReference type="AlphaFoldDB" id="A0A8H3V819"/>